<dbReference type="SUPFAM" id="SSF101874">
    <property type="entry name" value="YceI-like"/>
    <property type="match status" value="1"/>
</dbReference>
<feature type="domain" description="Lipid/polyisoprenoid-binding YceI-like" evidence="2">
    <location>
        <begin position="18"/>
        <end position="185"/>
    </location>
</feature>
<dbReference type="PANTHER" id="PTHR34406">
    <property type="entry name" value="PROTEIN YCEI"/>
    <property type="match status" value="1"/>
</dbReference>
<dbReference type="InterPro" id="IPR036761">
    <property type="entry name" value="TTHA0802/YceI-like_sf"/>
</dbReference>
<organism evidence="3 4">
    <name type="scientific">Actinomadura verrucosospora</name>
    <dbReference type="NCBI Taxonomy" id="46165"/>
    <lineage>
        <taxon>Bacteria</taxon>
        <taxon>Bacillati</taxon>
        <taxon>Actinomycetota</taxon>
        <taxon>Actinomycetes</taxon>
        <taxon>Streptosporangiales</taxon>
        <taxon>Thermomonosporaceae</taxon>
        <taxon>Actinomadura</taxon>
    </lineage>
</organism>
<dbReference type="AlphaFoldDB" id="A0A7D3W1Q7"/>
<dbReference type="RefSeq" id="WP_173098093.1">
    <property type="nucleotide sequence ID" value="NZ_CP053892.1"/>
</dbReference>
<dbReference type="Gene3D" id="2.40.128.110">
    <property type="entry name" value="Lipid/polyisoprenoid-binding, YceI-like"/>
    <property type="match status" value="1"/>
</dbReference>
<protein>
    <submittedName>
        <fullName evidence="3">Polyisoprenoid-binding protein</fullName>
    </submittedName>
</protein>
<dbReference type="Proteomes" id="UP000501240">
    <property type="component" value="Chromosome"/>
</dbReference>
<dbReference type="InterPro" id="IPR007372">
    <property type="entry name" value="Lipid/polyisoprenoid-bd_YceI"/>
</dbReference>
<proteinExistence type="inferred from homology"/>
<dbReference type="PANTHER" id="PTHR34406:SF1">
    <property type="entry name" value="PROTEIN YCEI"/>
    <property type="match status" value="1"/>
</dbReference>
<dbReference type="SMART" id="SM00867">
    <property type="entry name" value="YceI"/>
    <property type="match status" value="1"/>
</dbReference>
<reference evidence="3 4" key="1">
    <citation type="submission" date="2020-05" db="EMBL/GenBank/DDBJ databases">
        <title>Actinomadura verrucosospora NRRL-B18236 (PFL_A860) Genome sequencing and assembly.</title>
        <authorList>
            <person name="Samborskyy M."/>
        </authorList>
    </citation>
    <scope>NUCLEOTIDE SEQUENCE [LARGE SCALE GENOMIC DNA]</scope>
    <source>
        <strain evidence="3 4">NRRL:B18236</strain>
    </source>
</reference>
<comment type="similarity">
    <text evidence="1">Belongs to the UPF0312 family.</text>
</comment>
<evidence type="ECO:0000313" key="3">
    <source>
        <dbReference type="EMBL" id="QKG24256.1"/>
    </source>
</evidence>
<sequence length="188" mass="20561">MGELTRTVDGREVPAPGEWVFEGGNSSLAFVVRHLVITKVRGHFRRFAGVVTVADRPEDSAVTVDIETASVETGMAARDRDLRGRDFLDAEAHPLMTYRSTGVRPHGGHWLVDGDLTIGDITRPVTLDVEFQGAAADGWGNRKAVFSAEAEFDREEWGVTYNQALETGGVLIGSKVKIEIEIQAKPKE</sequence>
<evidence type="ECO:0000256" key="1">
    <source>
        <dbReference type="ARBA" id="ARBA00008812"/>
    </source>
</evidence>
<gene>
    <name evidence="3" type="ORF">ACTIVE_5899</name>
</gene>
<evidence type="ECO:0000313" key="4">
    <source>
        <dbReference type="Proteomes" id="UP000501240"/>
    </source>
</evidence>
<dbReference type="EMBL" id="CP053892">
    <property type="protein sequence ID" value="QKG24256.1"/>
    <property type="molecule type" value="Genomic_DNA"/>
</dbReference>
<dbReference type="Pfam" id="PF04264">
    <property type="entry name" value="YceI"/>
    <property type="match status" value="1"/>
</dbReference>
<keyword evidence="4" id="KW-1185">Reference proteome</keyword>
<accession>A0A7D3W1Q7</accession>
<evidence type="ECO:0000259" key="2">
    <source>
        <dbReference type="SMART" id="SM00867"/>
    </source>
</evidence>
<name>A0A7D3W1Q7_ACTVE</name>